<feature type="transmembrane region" description="Helical" evidence="1">
    <location>
        <begin position="188"/>
        <end position="221"/>
    </location>
</feature>
<dbReference type="PANTHER" id="PTHR37422">
    <property type="entry name" value="TEICHURONIC ACID BIOSYNTHESIS PROTEIN TUAE"/>
    <property type="match status" value="1"/>
</dbReference>
<dbReference type="RefSeq" id="WP_076365058.1">
    <property type="nucleotide sequence ID" value="NZ_FTMX01000001.1"/>
</dbReference>
<dbReference type="PANTHER" id="PTHR37422:SF13">
    <property type="entry name" value="LIPOPOLYSACCHARIDE BIOSYNTHESIS PROTEIN PA4999-RELATED"/>
    <property type="match status" value="1"/>
</dbReference>
<reference evidence="2 3" key="1">
    <citation type="submission" date="2017-01" db="EMBL/GenBank/DDBJ databases">
        <authorList>
            <person name="Varghese N."/>
            <person name="Submissions S."/>
        </authorList>
    </citation>
    <scope>NUCLEOTIDE SEQUENCE [LARGE SCALE GENOMIC DNA]</scope>
    <source>
        <strain evidence="2 3">RUG2-6</strain>
    </source>
</reference>
<feature type="transmembrane region" description="Helical" evidence="1">
    <location>
        <begin position="338"/>
        <end position="357"/>
    </location>
</feature>
<keyword evidence="1" id="KW-0812">Transmembrane</keyword>
<feature type="transmembrane region" description="Helical" evidence="1">
    <location>
        <begin position="248"/>
        <end position="266"/>
    </location>
</feature>
<evidence type="ECO:0008006" key="4">
    <source>
        <dbReference type="Google" id="ProtNLM"/>
    </source>
</evidence>
<dbReference type="Proteomes" id="UP000185829">
    <property type="component" value="Unassembled WGS sequence"/>
</dbReference>
<accession>A0A9X8WHQ2</accession>
<comment type="caution">
    <text evidence="2">The sequence shown here is derived from an EMBL/GenBank/DDBJ whole genome shotgun (WGS) entry which is preliminary data.</text>
</comment>
<evidence type="ECO:0000256" key="1">
    <source>
        <dbReference type="SAM" id="Phobius"/>
    </source>
</evidence>
<sequence>MNKLIYLIFLLGVFFSPFTTFLPLGFNVSMYDIILISCFGLIIVTTAIQFEGYNKILSSKEYFLLILFVLGGSISAFNAASFFGSTLIMVQYLFAILIQIIVISHILTYSKNIDKNLFGILDTSIYALMVTLSIGVLAQLGLLPNSSEFFAGNGRLISVQGNANSLAKYLVCFLPILLFYIDIKRKTLLSFFLLAMLIINLFLTASFGGMAYALATFIYYYMIKSLFITKPIRFKNGEVFIVKKILNVRNVFIIFFSVAIVIYVFVNPPEIFSKRVLATDDLDGAGSYSLKVSLMKEALELIVTKYGIIGMGLGSYPFESQYHTNVHNLYLLVFTESGVLGFVGLIGLLIYTFCISLRLIKHVGNTTKYILIGMNSSLFGLLVSVITTPHTYSRSTWLLVILLLCYTKHIQRKNFNF</sequence>
<feature type="transmembrane region" description="Helical" evidence="1">
    <location>
        <begin position="89"/>
        <end position="108"/>
    </location>
</feature>
<name>A0A9X8WHQ2_9BACI</name>
<keyword evidence="1" id="KW-1133">Transmembrane helix</keyword>
<dbReference type="AlphaFoldDB" id="A0A9X8WHQ2"/>
<feature type="transmembrane region" description="Helical" evidence="1">
    <location>
        <begin position="30"/>
        <end position="50"/>
    </location>
</feature>
<feature type="transmembrane region" description="Helical" evidence="1">
    <location>
        <begin position="62"/>
        <end position="83"/>
    </location>
</feature>
<evidence type="ECO:0000313" key="3">
    <source>
        <dbReference type="Proteomes" id="UP000185829"/>
    </source>
</evidence>
<evidence type="ECO:0000313" key="2">
    <source>
        <dbReference type="EMBL" id="SIQ21788.1"/>
    </source>
</evidence>
<protein>
    <recommendedName>
        <fullName evidence="4">O-antigen ligase family protein</fullName>
    </recommendedName>
</protein>
<proteinExistence type="predicted"/>
<keyword evidence="1" id="KW-0472">Membrane</keyword>
<organism evidence="2 3">
    <name type="scientific">Peribacillus simplex</name>
    <dbReference type="NCBI Taxonomy" id="1478"/>
    <lineage>
        <taxon>Bacteria</taxon>
        <taxon>Bacillati</taxon>
        <taxon>Bacillota</taxon>
        <taxon>Bacilli</taxon>
        <taxon>Bacillales</taxon>
        <taxon>Bacillaceae</taxon>
        <taxon>Peribacillus</taxon>
    </lineage>
</organism>
<dbReference type="EMBL" id="FTMX01000001">
    <property type="protein sequence ID" value="SIQ21788.1"/>
    <property type="molecule type" value="Genomic_DNA"/>
</dbReference>
<dbReference type="InterPro" id="IPR051533">
    <property type="entry name" value="WaaL-like"/>
</dbReference>
<feature type="transmembrane region" description="Helical" evidence="1">
    <location>
        <begin position="163"/>
        <end position="181"/>
    </location>
</feature>
<feature type="transmembrane region" description="Helical" evidence="1">
    <location>
        <begin position="369"/>
        <end position="386"/>
    </location>
</feature>
<feature type="transmembrane region" description="Helical" evidence="1">
    <location>
        <begin position="120"/>
        <end position="143"/>
    </location>
</feature>
<gene>
    <name evidence="2" type="ORF">SAMN05878482_101667</name>
</gene>